<reference evidence="9" key="2">
    <citation type="submission" date="2025-08" db="UniProtKB">
        <authorList>
            <consortium name="EnsemblFungi"/>
        </authorList>
    </citation>
    <scope>IDENTIFICATION</scope>
    <source>
        <strain evidence="9">4287 / CBS 123668 / FGSC 9935 / NRRL 34936</strain>
    </source>
</reference>
<keyword evidence="4" id="KW-0238">DNA-binding</keyword>
<dbReference type="SUPFAM" id="SSF57959">
    <property type="entry name" value="Leucine zipper domain"/>
    <property type="match status" value="1"/>
</dbReference>
<dbReference type="GO" id="GO:0006986">
    <property type="term" value="P:response to unfolded protein"/>
    <property type="evidence" value="ECO:0007669"/>
    <property type="project" value="UniProtKB-KW"/>
</dbReference>
<evidence type="ECO:0000256" key="5">
    <source>
        <dbReference type="ARBA" id="ARBA00023163"/>
    </source>
</evidence>
<feature type="region of interest" description="Disordered" evidence="8">
    <location>
        <begin position="337"/>
        <end position="378"/>
    </location>
</feature>
<keyword evidence="6" id="KW-0834">Unfolded protein response</keyword>
<dbReference type="GO" id="GO:0005634">
    <property type="term" value="C:nucleus"/>
    <property type="evidence" value="ECO:0007669"/>
    <property type="project" value="UniProtKB-SubCell"/>
</dbReference>
<evidence type="ECO:0000256" key="8">
    <source>
        <dbReference type="SAM" id="MobiDB-lite"/>
    </source>
</evidence>
<dbReference type="STRING" id="426428.A0A0D2YH34"/>
<feature type="compositionally biased region" description="Polar residues" evidence="8">
    <location>
        <begin position="1"/>
        <end position="16"/>
    </location>
</feature>
<dbReference type="GO" id="GO:0003677">
    <property type="term" value="F:DNA binding"/>
    <property type="evidence" value="ECO:0007669"/>
    <property type="project" value="UniProtKB-KW"/>
</dbReference>
<evidence type="ECO:0000256" key="1">
    <source>
        <dbReference type="ARBA" id="ARBA00004123"/>
    </source>
</evidence>
<evidence type="ECO:0000256" key="7">
    <source>
        <dbReference type="ARBA" id="ARBA00023242"/>
    </source>
</evidence>
<dbReference type="VEuPathDB" id="FungiDB:FOXG_15625"/>
<proteinExistence type="inferred from homology"/>
<feature type="region of interest" description="Disordered" evidence="8">
    <location>
        <begin position="36"/>
        <end position="142"/>
    </location>
</feature>
<feature type="compositionally biased region" description="Low complexity" evidence="8">
    <location>
        <begin position="337"/>
        <end position="367"/>
    </location>
</feature>
<feature type="region of interest" description="Disordered" evidence="8">
    <location>
        <begin position="1"/>
        <end position="21"/>
    </location>
</feature>
<dbReference type="AlphaFoldDB" id="A0A0D2YH34"/>
<keyword evidence="5" id="KW-0804">Transcription</keyword>
<dbReference type="PANTHER" id="PTHR46714:SF6">
    <property type="entry name" value="TRANSCRIPTIONAL ACTIVATOR HAC1"/>
    <property type="match status" value="1"/>
</dbReference>
<feature type="compositionally biased region" description="Basic and acidic residues" evidence="8">
    <location>
        <begin position="107"/>
        <end position="121"/>
    </location>
</feature>
<dbReference type="InterPro" id="IPR044280">
    <property type="entry name" value="Hac1/HY5"/>
</dbReference>
<sequence>MEQQGSPASQFFQSPAESLMSAPEDAYTSLFAATTPSAASTVNPMDMLTPKSYNDDSLLPMIKQEEGVASTPSPSPAPEKKTTKKRKSWGQVLPEPKTNLPPRKRAKTADEKEQRRVERVLRNRRAAQSSRERKRQEVEQLEKRNKDLEAAIQQAEQMNARLMDELAQMRKANGLPPLSQELFSPQTTHQPTETTVSPNATVDPMALSPCLSPVPEESEEILQQEPAKETILEQSENTSPDLTQRPAAMLSDLQCHMSAEVSKMFQSQSPTTLTQPTLAWLLPLQMTLFSAAVVLNFCQRPLTQIAISLKAGISLHPSPQLLTSLIWTLTRPRSISTTASTTNCTTPSSTTPTTASRQSSRSQPTTPLRSSATSSASTNLRIKSLRKILSSSPSLARPLTDATLVALRLVSEGRDDRVEKSERETEDSRGQDELVRCFSEITLPSRELLLTLLWAIRTEEARIQREAGEVPDPETRSPLRVHQPSKKAALSVILEEENNRVQTL</sequence>
<dbReference type="Proteomes" id="UP000002489">
    <property type="component" value="Unassembled WGS sequence"/>
</dbReference>
<comment type="subcellular location">
    <subcellularLocation>
        <location evidence="1">Nucleus</location>
    </subcellularLocation>
</comment>
<evidence type="ECO:0000313" key="10">
    <source>
        <dbReference type="Proteomes" id="UP000002489"/>
    </source>
</evidence>
<evidence type="ECO:0000256" key="6">
    <source>
        <dbReference type="ARBA" id="ARBA00023230"/>
    </source>
</evidence>
<dbReference type="PANTHER" id="PTHR46714">
    <property type="entry name" value="TRANSCRIPTIONAL ACTIVATOR HAC1"/>
    <property type="match status" value="1"/>
</dbReference>
<evidence type="ECO:0000256" key="2">
    <source>
        <dbReference type="ARBA" id="ARBA00007163"/>
    </source>
</evidence>
<reference evidence="10" key="1">
    <citation type="journal article" date="2012" name="Mol. Plant Microbe Interact.">
        <title>A highly conserved effector in Fusarium oxysporum is required for full virulence on Arabidopsis.</title>
        <authorList>
            <person name="Thatcher L.F."/>
            <person name="Gardiner D.M."/>
            <person name="Kazan K."/>
            <person name="Manners J."/>
        </authorList>
    </citation>
    <scope>NUCLEOTIDE SEQUENCE [LARGE SCALE GENOMIC DNA]</scope>
    <source>
        <strain evidence="10">Fo5176</strain>
    </source>
</reference>
<dbReference type="EnsemblFungi" id="FOXG_15625T0">
    <property type="protein sequence ID" value="FOXG_15625P0"/>
    <property type="gene ID" value="FOXG_15625"/>
</dbReference>
<keyword evidence="7" id="KW-0539">Nucleus</keyword>
<keyword evidence="3" id="KW-0805">Transcription regulation</keyword>
<accession>A0A0D2YH34</accession>
<dbReference type="SMART" id="SM00338">
    <property type="entry name" value="BRLZ"/>
    <property type="match status" value="1"/>
</dbReference>
<dbReference type="InterPro" id="IPR004827">
    <property type="entry name" value="bZIP"/>
</dbReference>
<gene>
    <name evidence="9" type="primary">28956651</name>
</gene>
<evidence type="ECO:0000313" key="9">
    <source>
        <dbReference type="EnsemblFungi" id="FOXG_15625P0"/>
    </source>
</evidence>
<dbReference type="GO" id="GO:0000981">
    <property type="term" value="F:DNA-binding transcription factor activity, RNA polymerase II-specific"/>
    <property type="evidence" value="ECO:0007669"/>
    <property type="project" value="InterPro"/>
</dbReference>
<feature type="compositionally biased region" description="Basic and acidic residues" evidence="8">
    <location>
        <begin position="130"/>
        <end position="142"/>
    </location>
</feature>
<comment type="similarity">
    <text evidence="2">Belongs to the bZIP family.</text>
</comment>
<feature type="compositionally biased region" description="Polar residues" evidence="8">
    <location>
        <begin position="368"/>
        <end position="378"/>
    </location>
</feature>
<dbReference type="Pfam" id="PF00170">
    <property type="entry name" value="bZIP_1"/>
    <property type="match status" value="1"/>
</dbReference>
<dbReference type="Gene3D" id="1.20.5.170">
    <property type="match status" value="1"/>
</dbReference>
<name>A0A0D2YH34_FUSOF</name>
<dbReference type="GO" id="GO:0045944">
    <property type="term" value="P:positive regulation of transcription by RNA polymerase II"/>
    <property type="evidence" value="ECO:0007669"/>
    <property type="project" value="InterPro"/>
</dbReference>
<dbReference type="InterPro" id="IPR046347">
    <property type="entry name" value="bZIP_sf"/>
</dbReference>
<evidence type="ECO:0000256" key="3">
    <source>
        <dbReference type="ARBA" id="ARBA00023015"/>
    </source>
</evidence>
<dbReference type="PROSITE" id="PS50217">
    <property type="entry name" value="BZIP"/>
    <property type="match status" value="1"/>
</dbReference>
<organism evidence="9 10">
    <name type="scientific">Fusarium oxysporum (strain Fo5176)</name>
    <name type="common">Fusarium vascular wilt</name>
    <dbReference type="NCBI Taxonomy" id="660025"/>
    <lineage>
        <taxon>Eukaryota</taxon>
        <taxon>Fungi</taxon>
        <taxon>Dikarya</taxon>
        <taxon>Ascomycota</taxon>
        <taxon>Pezizomycotina</taxon>
        <taxon>Sordariomycetes</taxon>
        <taxon>Hypocreomycetidae</taxon>
        <taxon>Hypocreales</taxon>
        <taxon>Nectriaceae</taxon>
        <taxon>Fusarium</taxon>
        <taxon>Fusarium oxysporum species complex</taxon>
    </lineage>
</organism>
<evidence type="ECO:0000256" key="4">
    <source>
        <dbReference type="ARBA" id="ARBA00023125"/>
    </source>
</evidence>
<protein>
    <submittedName>
        <fullName evidence="9">Uncharacterized protein</fullName>
    </submittedName>
</protein>